<accession>A0A2M9CNJ7</accession>
<reference evidence="2 3" key="1">
    <citation type="submission" date="2017-11" db="EMBL/GenBank/DDBJ databases">
        <title>Genomic Encyclopedia of Archaeal and Bacterial Type Strains, Phase II (KMG-II): From Individual Species to Whole Genera.</title>
        <authorList>
            <person name="Goeker M."/>
        </authorList>
    </citation>
    <scope>NUCLEOTIDE SEQUENCE [LARGE SCALE GENOMIC DNA]</scope>
    <source>
        <strain evidence="2 3">DSM 27393</strain>
    </source>
</reference>
<dbReference type="EMBL" id="PGFF01000001">
    <property type="protein sequence ID" value="PJJ73424.1"/>
    <property type="molecule type" value="Genomic_DNA"/>
</dbReference>
<dbReference type="OrthoDB" id="4475408at2"/>
<comment type="caution">
    <text evidence="2">The sequence shown here is derived from an EMBL/GenBank/DDBJ whole genome shotgun (WGS) entry which is preliminary data.</text>
</comment>
<dbReference type="RefSeq" id="WP_100365514.1">
    <property type="nucleotide sequence ID" value="NZ_PGFF01000001.1"/>
</dbReference>
<gene>
    <name evidence="2" type="ORF">CLV46_3016</name>
</gene>
<dbReference type="AlphaFoldDB" id="A0A2M9CNJ7"/>
<evidence type="ECO:0000313" key="2">
    <source>
        <dbReference type="EMBL" id="PJJ73424.1"/>
    </source>
</evidence>
<organism evidence="2 3">
    <name type="scientific">Diaminobutyricimonas aerilata</name>
    <dbReference type="NCBI Taxonomy" id="1162967"/>
    <lineage>
        <taxon>Bacteria</taxon>
        <taxon>Bacillati</taxon>
        <taxon>Actinomycetota</taxon>
        <taxon>Actinomycetes</taxon>
        <taxon>Micrococcales</taxon>
        <taxon>Microbacteriaceae</taxon>
        <taxon>Diaminobutyricimonas</taxon>
    </lineage>
</organism>
<sequence length="134" mass="14367">MSTTDSAEPAVTATLDAWAAGIRAHRPDDVASVFTDDAIFQGFDPVHTVGRAGIAAYYDKQPLGLRAEYEIREIRPISADAVLAYVRVDFTPPEAAVIPVHLTAVLRSTGGDWLISHYHVSKIEQPVAPVAATA</sequence>
<keyword evidence="3" id="KW-1185">Reference proteome</keyword>
<name>A0A2M9CNJ7_9MICO</name>
<protein>
    <submittedName>
        <fullName evidence="2">Uncharacterized protein (TIGR02246 family)</fullName>
    </submittedName>
</protein>
<dbReference type="SUPFAM" id="SSF54427">
    <property type="entry name" value="NTF2-like"/>
    <property type="match status" value="1"/>
</dbReference>
<dbReference type="NCBIfam" id="TIGR02246">
    <property type="entry name" value="SgcJ/EcaC family oxidoreductase"/>
    <property type="match status" value="1"/>
</dbReference>
<proteinExistence type="predicted"/>
<dbReference type="InterPro" id="IPR037401">
    <property type="entry name" value="SnoaL-like"/>
</dbReference>
<feature type="domain" description="SnoaL-like" evidence="1">
    <location>
        <begin position="11"/>
        <end position="121"/>
    </location>
</feature>
<dbReference type="Gene3D" id="3.10.450.50">
    <property type="match status" value="1"/>
</dbReference>
<dbReference type="InterPro" id="IPR011944">
    <property type="entry name" value="Steroid_delta5-4_isomerase"/>
</dbReference>
<evidence type="ECO:0000313" key="3">
    <source>
        <dbReference type="Proteomes" id="UP000228758"/>
    </source>
</evidence>
<dbReference type="InterPro" id="IPR032710">
    <property type="entry name" value="NTF2-like_dom_sf"/>
</dbReference>
<dbReference type="Pfam" id="PF13474">
    <property type="entry name" value="SnoaL_3"/>
    <property type="match status" value="1"/>
</dbReference>
<dbReference type="Proteomes" id="UP000228758">
    <property type="component" value="Unassembled WGS sequence"/>
</dbReference>
<evidence type="ECO:0000259" key="1">
    <source>
        <dbReference type="Pfam" id="PF13474"/>
    </source>
</evidence>